<organism evidence="2 3">
    <name type="scientific">Sphingobium ummariense RL-3</name>
    <dbReference type="NCBI Taxonomy" id="1346791"/>
    <lineage>
        <taxon>Bacteria</taxon>
        <taxon>Pseudomonadati</taxon>
        <taxon>Pseudomonadota</taxon>
        <taxon>Alphaproteobacteria</taxon>
        <taxon>Sphingomonadales</taxon>
        <taxon>Sphingomonadaceae</taxon>
        <taxon>Sphingobium</taxon>
    </lineage>
</organism>
<keyword evidence="3" id="KW-1185">Reference proteome</keyword>
<reference evidence="2 3" key="1">
    <citation type="journal article" date="2013" name="Genome Announc.">
        <title>Draft Genome Sequence of Sphingobium ummariense Strain RL-3, a Hexachlorocyclohexane-Degrading Bacterium.</title>
        <authorList>
            <person name="Kohli P."/>
            <person name="Dua A."/>
            <person name="Sangwan N."/>
            <person name="Oldach P."/>
            <person name="Khurana J.P."/>
            <person name="Lal R."/>
        </authorList>
    </citation>
    <scope>NUCLEOTIDE SEQUENCE [LARGE SCALE GENOMIC DNA]</scope>
    <source>
        <strain evidence="2 3">RL-3</strain>
    </source>
</reference>
<dbReference type="OrthoDB" id="9806473at2"/>
<dbReference type="AlphaFoldDB" id="T0KLE4"/>
<dbReference type="InterPro" id="IPR029068">
    <property type="entry name" value="Glyas_Bleomycin-R_OHBP_Dase"/>
</dbReference>
<proteinExistence type="predicted"/>
<dbReference type="InterPro" id="IPR028973">
    <property type="entry name" value="PhnB-like"/>
</dbReference>
<dbReference type="PATRIC" id="fig|1346791.3.peg.157"/>
<dbReference type="CDD" id="cd06588">
    <property type="entry name" value="PhnB_like"/>
    <property type="match status" value="1"/>
</dbReference>
<evidence type="ECO:0000259" key="1">
    <source>
        <dbReference type="Pfam" id="PF06983"/>
    </source>
</evidence>
<sequence length="165" mass="17849">MTTPIATCLWFDGQAEEAAQFYISALGEGSIDSITPYPQDSPFPSPFPGGYPMLVEFTLMGQRFQGLNGGPMFPFTEAVSISVTCKDQSELDRRYDALTADGGAPGPCGWLKDRFGLSWQLVPEELIALQKSGNAAGITRMSAAMLQMQRLDIAALRAAFEGKVE</sequence>
<name>T0KLE4_9SPHN</name>
<dbReference type="PANTHER" id="PTHR33990:SF2">
    <property type="entry name" value="PHNB-LIKE DOMAIN-CONTAINING PROTEIN"/>
    <property type="match status" value="1"/>
</dbReference>
<dbReference type="InterPro" id="IPR009725">
    <property type="entry name" value="3_dmu_93_MTrfase"/>
</dbReference>
<dbReference type="RefSeq" id="WP_021316228.1">
    <property type="nucleotide sequence ID" value="NZ_AUWY01000019.1"/>
</dbReference>
<dbReference type="EMBL" id="AUWY01000019">
    <property type="protein sequence ID" value="EQB34193.1"/>
    <property type="molecule type" value="Genomic_DNA"/>
</dbReference>
<dbReference type="STRING" id="1346791.M529_00845"/>
<dbReference type="PANTHER" id="PTHR33990">
    <property type="entry name" value="PROTEIN YJDN-RELATED"/>
    <property type="match status" value="1"/>
</dbReference>
<dbReference type="SUPFAM" id="SSF54593">
    <property type="entry name" value="Glyoxalase/Bleomycin resistance protein/Dihydroxybiphenyl dioxygenase"/>
    <property type="match status" value="1"/>
</dbReference>
<protein>
    <recommendedName>
        <fullName evidence="1">PhnB-like domain-containing protein</fullName>
    </recommendedName>
</protein>
<dbReference type="Proteomes" id="UP000015523">
    <property type="component" value="Unassembled WGS sequence"/>
</dbReference>
<accession>T0KLE4</accession>
<feature type="domain" description="PhnB-like" evidence="1">
    <location>
        <begin position="5"/>
        <end position="122"/>
    </location>
</feature>
<evidence type="ECO:0000313" key="3">
    <source>
        <dbReference type="Proteomes" id="UP000015523"/>
    </source>
</evidence>
<dbReference type="Gene3D" id="3.10.180.10">
    <property type="entry name" value="2,3-Dihydroxybiphenyl 1,2-Dioxygenase, domain 1"/>
    <property type="match status" value="1"/>
</dbReference>
<comment type="caution">
    <text evidence="2">The sequence shown here is derived from an EMBL/GenBank/DDBJ whole genome shotgun (WGS) entry which is preliminary data.</text>
</comment>
<dbReference type="eggNOG" id="COG3865">
    <property type="taxonomic scope" value="Bacteria"/>
</dbReference>
<gene>
    <name evidence="2" type="ORF">M529_00845</name>
</gene>
<dbReference type="PIRSF" id="PIRSF021700">
    <property type="entry name" value="3_dmu_93_MTrfase"/>
    <property type="match status" value="1"/>
</dbReference>
<evidence type="ECO:0000313" key="2">
    <source>
        <dbReference type="EMBL" id="EQB34193.1"/>
    </source>
</evidence>
<dbReference type="Pfam" id="PF06983">
    <property type="entry name" value="3-dmu-9_3-mt"/>
    <property type="match status" value="1"/>
</dbReference>